<organism evidence="1 2">
    <name type="scientific">Bosea eneae</name>
    <dbReference type="NCBI Taxonomy" id="151454"/>
    <lineage>
        <taxon>Bacteria</taxon>
        <taxon>Pseudomonadati</taxon>
        <taxon>Pseudomonadota</taxon>
        <taxon>Alphaproteobacteria</taxon>
        <taxon>Hyphomicrobiales</taxon>
        <taxon>Boseaceae</taxon>
        <taxon>Bosea</taxon>
    </lineage>
</organism>
<evidence type="ECO:0000313" key="2">
    <source>
        <dbReference type="Proteomes" id="UP001596053"/>
    </source>
</evidence>
<gene>
    <name evidence="1" type="ORF">ACFPOB_09805</name>
</gene>
<dbReference type="EMBL" id="JBHSLW010000010">
    <property type="protein sequence ID" value="MFC5419857.1"/>
    <property type="molecule type" value="Genomic_DNA"/>
</dbReference>
<dbReference type="RefSeq" id="WP_377797868.1">
    <property type="nucleotide sequence ID" value="NZ_JBHSLW010000010.1"/>
</dbReference>
<evidence type="ECO:0000313" key="1">
    <source>
        <dbReference type="EMBL" id="MFC5419857.1"/>
    </source>
</evidence>
<dbReference type="Proteomes" id="UP001596053">
    <property type="component" value="Unassembled WGS sequence"/>
</dbReference>
<accession>A0ABW0IQ91</accession>
<proteinExistence type="predicted"/>
<protein>
    <submittedName>
        <fullName evidence="1">Uncharacterized protein</fullName>
    </submittedName>
</protein>
<name>A0ABW0IQ91_9HYPH</name>
<keyword evidence="2" id="KW-1185">Reference proteome</keyword>
<sequence length="71" mass="7804">MEVADLGKTFFGEAVALADCLSRQLAQVLVDDVADMLEIGGRGDRLEQARRDGERLVATQTRRPAMKRKTG</sequence>
<comment type="caution">
    <text evidence="1">The sequence shown here is derived from an EMBL/GenBank/DDBJ whole genome shotgun (WGS) entry which is preliminary data.</text>
</comment>
<reference evidence="2" key="1">
    <citation type="journal article" date="2019" name="Int. J. Syst. Evol. Microbiol.">
        <title>The Global Catalogue of Microorganisms (GCM) 10K type strain sequencing project: providing services to taxonomists for standard genome sequencing and annotation.</title>
        <authorList>
            <consortium name="The Broad Institute Genomics Platform"/>
            <consortium name="The Broad Institute Genome Sequencing Center for Infectious Disease"/>
            <person name="Wu L."/>
            <person name="Ma J."/>
        </authorList>
    </citation>
    <scope>NUCLEOTIDE SEQUENCE [LARGE SCALE GENOMIC DNA]</scope>
    <source>
        <strain evidence="2">NCAIM B.01391</strain>
    </source>
</reference>